<gene>
    <name evidence="2" type="primary">ompW</name>
    <name evidence="2" type="ORF">A1019T_00790</name>
</gene>
<dbReference type="PANTHER" id="PTHR36920">
    <property type="match status" value="1"/>
</dbReference>
<dbReference type="Proteomes" id="UP000188169">
    <property type="component" value="Unassembled WGS sequence"/>
</dbReference>
<evidence type="ECO:0000313" key="3">
    <source>
        <dbReference type="Proteomes" id="UP000188169"/>
    </source>
</evidence>
<dbReference type="GO" id="GO:0019867">
    <property type="term" value="C:outer membrane"/>
    <property type="evidence" value="ECO:0007669"/>
    <property type="project" value="InterPro"/>
</dbReference>
<dbReference type="EMBL" id="FUGD01000062">
    <property type="protein sequence ID" value="SJM36823.1"/>
    <property type="molecule type" value="Genomic_DNA"/>
</dbReference>
<dbReference type="InterPro" id="IPR005618">
    <property type="entry name" value="OMPW"/>
</dbReference>
<reference evidence="3" key="1">
    <citation type="submission" date="2017-02" db="EMBL/GenBank/DDBJ databases">
        <authorList>
            <person name="Mornico D."/>
        </authorList>
    </citation>
    <scope>NUCLEOTIDE SEQUENCE [LARGE SCALE GENOMIC DNA]</scope>
</reference>
<protein>
    <submittedName>
        <fullName evidence="2">Outer membrane protein W</fullName>
    </submittedName>
</protein>
<dbReference type="AlphaFoldDB" id="A0A1R4EE99"/>
<dbReference type="GO" id="GO:0055085">
    <property type="term" value="P:transmembrane transport"/>
    <property type="evidence" value="ECO:0007669"/>
    <property type="project" value="TreeGrafter"/>
</dbReference>
<evidence type="ECO:0000256" key="1">
    <source>
        <dbReference type="SAM" id="SignalP"/>
    </source>
</evidence>
<dbReference type="STRING" id="1945520.A1019T_00790"/>
<keyword evidence="3" id="KW-1185">Reference proteome</keyword>
<dbReference type="Pfam" id="PF03922">
    <property type="entry name" value="OmpW"/>
    <property type="match status" value="1"/>
</dbReference>
<dbReference type="SUPFAM" id="SSF56925">
    <property type="entry name" value="OMPA-like"/>
    <property type="match status" value="1"/>
</dbReference>
<evidence type="ECO:0000313" key="2">
    <source>
        <dbReference type="EMBL" id="SJM36823.1"/>
    </source>
</evidence>
<sequence length="207" mass="22504">MIKRQAFLMAAIAAGLSMTAMAETAGTWTVGVGVGHVEPDSKNGSLGDIGIDHIDPDVRPTLTAEYFVADNVGVELLAALPFHHDIIIDVPRVGMREAKTQLLPPTLSLQYHFDNVHANVKPFVGVGANYTTFFKERSGVNGVDLKIKDSWGVAGHAGVDFKINETDAVRLDARYIDLEPDVKLDGQKAGKAEINPWVYGISYVQRF</sequence>
<feature type="signal peptide" evidence="1">
    <location>
        <begin position="1"/>
        <end position="22"/>
    </location>
</feature>
<feature type="chain" id="PRO_5013114103" evidence="1">
    <location>
        <begin position="23"/>
        <end position="207"/>
    </location>
</feature>
<keyword evidence="1" id="KW-0732">Signal</keyword>
<dbReference type="PANTHER" id="PTHR36920:SF1">
    <property type="entry name" value="OUTER MEMBRANE PROTEIN W"/>
    <property type="match status" value="1"/>
</dbReference>
<proteinExistence type="predicted"/>
<dbReference type="OrthoDB" id="9807574at2"/>
<dbReference type="InterPro" id="IPR011250">
    <property type="entry name" value="OMP/PagP_B-barrel"/>
</dbReference>
<name>A0A1R4EE99_9GAMM</name>
<accession>A0A1R4EE99</accession>
<organism evidence="2 3">
    <name type="scientific">Psychrobacter pasteurii</name>
    <dbReference type="NCBI Taxonomy" id="1945520"/>
    <lineage>
        <taxon>Bacteria</taxon>
        <taxon>Pseudomonadati</taxon>
        <taxon>Pseudomonadota</taxon>
        <taxon>Gammaproteobacteria</taxon>
        <taxon>Moraxellales</taxon>
        <taxon>Moraxellaceae</taxon>
        <taxon>Psychrobacter</taxon>
    </lineage>
</organism>
<dbReference type="RefSeq" id="WP_077448206.1">
    <property type="nucleotide sequence ID" value="NZ_FUGD01000062.1"/>
</dbReference>
<dbReference type="Gene3D" id="2.40.160.20">
    <property type="match status" value="1"/>
</dbReference>